<organism evidence="2 3">
    <name type="scientific">Thelonectria olida</name>
    <dbReference type="NCBI Taxonomy" id="1576542"/>
    <lineage>
        <taxon>Eukaryota</taxon>
        <taxon>Fungi</taxon>
        <taxon>Dikarya</taxon>
        <taxon>Ascomycota</taxon>
        <taxon>Pezizomycotina</taxon>
        <taxon>Sordariomycetes</taxon>
        <taxon>Hypocreomycetidae</taxon>
        <taxon>Hypocreales</taxon>
        <taxon>Nectriaceae</taxon>
        <taxon>Thelonectria</taxon>
    </lineage>
</organism>
<feature type="transmembrane region" description="Helical" evidence="1">
    <location>
        <begin position="93"/>
        <end position="112"/>
    </location>
</feature>
<keyword evidence="1" id="KW-0472">Membrane</keyword>
<keyword evidence="1" id="KW-0812">Transmembrane</keyword>
<protein>
    <submittedName>
        <fullName evidence="2">Uncharacterized protein</fullName>
    </submittedName>
</protein>
<sequence length="166" mass="18325">MPKRGFPKESTDLMTSSPPLARDHAWVIRDEAAGPAHPNLAPKRLQCWASPPWETARDTSLTPMDVGLLKLVRWLERATGVASRSAATQAVEALAAVPISIIPIIIIAHYLYCTCPHSHRTYPISPGSLLRRIRISITRARSNGYVKVALHRIWQSSLISYTIGAV</sequence>
<name>A0A9P9AK61_9HYPO</name>
<accession>A0A9P9AK61</accession>
<evidence type="ECO:0000313" key="3">
    <source>
        <dbReference type="Proteomes" id="UP000777438"/>
    </source>
</evidence>
<dbReference type="AlphaFoldDB" id="A0A9P9AK61"/>
<proteinExistence type="predicted"/>
<keyword evidence="1" id="KW-1133">Transmembrane helix</keyword>
<dbReference type="Proteomes" id="UP000777438">
    <property type="component" value="Unassembled WGS sequence"/>
</dbReference>
<reference evidence="2 3" key="1">
    <citation type="journal article" date="2021" name="Nat. Commun.">
        <title>Genetic determinants of endophytism in the Arabidopsis root mycobiome.</title>
        <authorList>
            <person name="Mesny F."/>
            <person name="Miyauchi S."/>
            <person name="Thiergart T."/>
            <person name="Pickel B."/>
            <person name="Atanasova L."/>
            <person name="Karlsson M."/>
            <person name="Huettel B."/>
            <person name="Barry K.W."/>
            <person name="Haridas S."/>
            <person name="Chen C."/>
            <person name="Bauer D."/>
            <person name="Andreopoulos W."/>
            <person name="Pangilinan J."/>
            <person name="LaButti K."/>
            <person name="Riley R."/>
            <person name="Lipzen A."/>
            <person name="Clum A."/>
            <person name="Drula E."/>
            <person name="Henrissat B."/>
            <person name="Kohler A."/>
            <person name="Grigoriev I.V."/>
            <person name="Martin F.M."/>
            <person name="Hacquard S."/>
        </authorList>
    </citation>
    <scope>NUCLEOTIDE SEQUENCE [LARGE SCALE GENOMIC DNA]</scope>
    <source>
        <strain evidence="2 3">MPI-CAGE-CH-0241</strain>
    </source>
</reference>
<evidence type="ECO:0000313" key="2">
    <source>
        <dbReference type="EMBL" id="KAH6871067.1"/>
    </source>
</evidence>
<evidence type="ECO:0000256" key="1">
    <source>
        <dbReference type="SAM" id="Phobius"/>
    </source>
</evidence>
<comment type="caution">
    <text evidence="2">The sequence shown here is derived from an EMBL/GenBank/DDBJ whole genome shotgun (WGS) entry which is preliminary data.</text>
</comment>
<dbReference type="EMBL" id="JAGPYM010000060">
    <property type="protein sequence ID" value="KAH6871067.1"/>
    <property type="molecule type" value="Genomic_DNA"/>
</dbReference>
<gene>
    <name evidence="2" type="ORF">B0T10DRAFT_466892</name>
</gene>
<keyword evidence="3" id="KW-1185">Reference proteome</keyword>